<evidence type="ECO:0000256" key="8">
    <source>
        <dbReference type="ARBA" id="ARBA00029586"/>
    </source>
</evidence>
<dbReference type="PRINTS" id="PR00162">
    <property type="entry name" value="RIESKE"/>
</dbReference>
<dbReference type="PROSITE" id="PS51296">
    <property type="entry name" value="RIESKE"/>
    <property type="match status" value="1"/>
</dbReference>
<comment type="caution">
    <text evidence="11">The sequence shown here is derived from an EMBL/GenBank/DDBJ whole genome shotgun (WGS) entry which is preliminary data.</text>
</comment>
<evidence type="ECO:0000256" key="6">
    <source>
        <dbReference type="ARBA" id="ARBA00023014"/>
    </source>
</evidence>
<dbReference type="SUPFAM" id="SSF50022">
    <property type="entry name" value="ISP domain"/>
    <property type="match status" value="1"/>
</dbReference>
<protein>
    <recommendedName>
        <fullName evidence="2">Cytochrome bc1 complex Rieske iron-sulfur subunit</fullName>
    </recommendedName>
    <alternativeName>
        <fullName evidence="8">Cytochrome bc1 reductase complex subunit QcrA</fullName>
    </alternativeName>
</protein>
<keyword evidence="6" id="KW-0411">Iron-sulfur</keyword>
<evidence type="ECO:0000256" key="1">
    <source>
        <dbReference type="ARBA" id="ARBA00002494"/>
    </source>
</evidence>
<name>A0ABQ3LBW2_9PSEU</name>
<evidence type="ECO:0000256" key="3">
    <source>
        <dbReference type="ARBA" id="ARBA00022714"/>
    </source>
</evidence>
<evidence type="ECO:0000256" key="7">
    <source>
        <dbReference type="ARBA" id="ARBA00023157"/>
    </source>
</evidence>
<dbReference type="Proteomes" id="UP000635387">
    <property type="component" value="Unassembled WGS sequence"/>
</dbReference>
<evidence type="ECO:0000259" key="10">
    <source>
        <dbReference type="PROSITE" id="PS51296"/>
    </source>
</evidence>
<reference evidence="12" key="1">
    <citation type="journal article" date="2019" name="Int. J. Syst. Evol. Microbiol.">
        <title>The Global Catalogue of Microorganisms (GCM) 10K type strain sequencing project: providing services to taxonomists for standard genome sequencing and annotation.</title>
        <authorList>
            <consortium name="The Broad Institute Genomics Platform"/>
            <consortium name="The Broad Institute Genome Sequencing Center for Infectious Disease"/>
            <person name="Wu L."/>
            <person name="Ma J."/>
        </authorList>
    </citation>
    <scope>NUCLEOTIDE SEQUENCE [LARGE SCALE GENOMIC DNA]</scope>
    <source>
        <strain evidence="12">CGMCC 4.7683</strain>
    </source>
</reference>
<organism evidence="11 12">
    <name type="scientific">Amycolatopsis oliviviridis</name>
    <dbReference type="NCBI Taxonomy" id="1471590"/>
    <lineage>
        <taxon>Bacteria</taxon>
        <taxon>Bacillati</taxon>
        <taxon>Actinomycetota</taxon>
        <taxon>Actinomycetes</taxon>
        <taxon>Pseudonocardiales</taxon>
        <taxon>Pseudonocardiaceae</taxon>
        <taxon>Amycolatopsis</taxon>
    </lineage>
</organism>
<dbReference type="CDD" id="cd03467">
    <property type="entry name" value="Rieske"/>
    <property type="match status" value="1"/>
</dbReference>
<accession>A0ABQ3LBW2</accession>
<gene>
    <name evidence="11" type="ORF">GCM10017790_19930</name>
</gene>
<dbReference type="InterPro" id="IPR036922">
    <property type="entry name" value="Rieske_2Fe-2S_sf"/>
</dbReference>
<evidence type="ECO:0000313" key="12">
    <source>
        <dbReference type="Proteomes" id="UP000635387"/>
    </source>
</evidence>
<dbReference type="EMBL" id="BNAY01000002">
    <property type="protein sequence ID" value="GHH10608.1"/>
    <property type="molecule type" value="Genomic_DNA"/>
</dbReference>
<dbReference type="InterPro" id="IPR017941">
    <property type="entry name" value="Rieske_2Fe-2S"/>
</dbReference>
<keyword evidence="3" id="KW-0001">2Fe-2S</keyword>
<evidence type="ECO:0000313" key="11">
    <source>
        <dbReference type="EMBL" id="GHH10608.1"/>
    </source>
</evidence>
<dbReference type="InterPro" id="IPR014349">
    <property type="entry name" value="Rieske_Fe-S_prot"/>
</dbReference>
<comment type="function">
    <text evidence="1">Iron-sulfur subunit of the cytochrome bc1 complex, an essential component of the respiratory electron transport chain required for ATP synthesis. The bc1 complex catalyzes the oxidation of menaquinol and the reduction of cytochrome c in the respiratory chain. The bc1 complex operates through a Q-cycle mechanism that couples electron transfer to generation of the proton gradient that drives ATP synthesis.</text>
</comment>
<dbReference type="InterPro" id="IPR005805">
    <property type="entry name" value="Rieske_Fe-S_prot_C"/>
</dbReference>
<evidence type="ECO:0000256" key="5">
    <source>
        <dbReference type="ARBA" id="ARBA00023004"/>
    </source>
</evidence>
<dbReference type="Gene3D" id="2.102.10.10">
    <property type="entry name" value="Rieske [2Fe-2S] iron-sulphur domain"/>
    <property type="match status" value="1"/>
</dbReference>
<dbReference type="Pfam" id="PF00355">
    <property type="entry name" value="Rieske"/>
    <property type="match status" value="1"/>
</dbReference>
<evidence type="ECO:0000256" key="9">
    <source>
        <dbReference type="ARBA" id="ARBA00034078"/>
    </source>
</evidence>
<keyword evidence="7" id="KW-1015">Disulfide bond</keyword>
<feature type="domain" description="Rieske" evidence="10">
    <location>
        <begin position="60"/>
        <end position="154"/>
    </location>
</feature>
<comment type="cofactor">
    <cofactor evidence="9">
        <name>[2Fe-2S] cluster</name>
        <dbReference type="ChEBI" id="CHEBI:190135"/>
    </cofactor>
</comment>
<evidence type="ECO:0000256" key="2">
    <source>
        <dbReference type="ARBA" id="ARBA00015816"/>
    </source>
</evidence>
<keyword evidence="5" id="KW-0408">Iron</keyword>
<keyword evidence="12" id="KW-1185">Reference proteome</keyword>
<evidence type="ECO:0000256" key="4">
    <source>
        <dbReference type="ARBA" id="ARBA00022723"/>
    </source>
</evidence>
<keyword evidence="4" id="KW-0479">Metal-binding</keyword>
<sequence>MAAPAVCMGMTAELHSRRTVLTTGAAVAGAAVGAVALTACGSDAPSSGSAAAPPAAAPGEPLAALADIEVGQAKAAKTADGKDVIVTRTAEGTAAAFSAICTHQGCAVVPAGAELKCPCHNSIFDAKTGAVKKGPADQPLPSIAVKVSNGQVVTA</sequence>
<proteinExistence type="predicted"/>
<dbReference type="PANTHER" id="PTHR10134">
    <property type="entry name" value="CYTOCHROME B-C1 COMPLEX SUBUNIT RIESKE, MITOCHONDRIAL"/>
    <property type="match status" value="1"/>
</dbReference>